<dbReference type="GO" id="GO:0044183">
    <property type="term" value="F:protein folding chaperone"/>
    <property type="evidence" value="ECO:0007669"/>
    <property type="project" value="InterPro"/>
</dbReference>
<dbReference type="EMBL" id="JAMWBK010000002">
    <property type="protein sequence ID" value="KAJ8907421.1"/>
    <property type="molecule type" value="Genomic_DNA"/>
</dbReference>
<evidence type="ECO:0000313" key="7">
    <source>
        <dbReference type="EMBL" id="KAJ8907421.1"/>
    </source>
</evidence>
<comment type="similarity">
    <text evidence="2">Belongs to the Asterix family.</text>
</comment>
<evidence type="ECO:0000256" key="3">
    <source>
        <dbReference type="ARBA" id="ARBA00022692"/>
    </source>
</evidence>
<gene>
    <name evidence="7" type="ORF">NDN08_007533</name>
</gene>
<dbReference type="Proteomes" id="UP001157974">
    <property type="component" value="Unassembled WGS sequence"/>
</dbReference>
<evidence type="ECO:0000313" key="8">
    <source>
        <dbReference type="Proteomes" id="UP001157974"/>
    </source>
</evidence>
<evidence type="ECO:0000256" key="2">
    <source>
        <dbReference type="ARBA" id="ARBA00009066"/>
    </source>
</evidence>
<protein>
    <submittedName>
        <fullName evidence="7">Uncharacterized protein</fullName>
    </submittedName>
</protein>
<dbReference type="AlphaFoldDB" id="A0AAV8V3J0"/>
<keyword evidence="8" id="KW-1185">Reference proteome</keyword>
<feature type="transmembrane region" description="Helical" evidence="6">
    <location>
        <begin position="74"/>
        <end position="92"/>
    </location>
</feature>
<keyword evidence="5 6" id="KW-0472">Membrane</keyword>
<sequence>MKSEVSADLRRPSEKVEWVLYKLDKDEVAPNYYTIVSLVFGMMAITMKVRLHAWLCLLFSLAQLTTTNFSDMDFKQTVGSVMLAGMTFWAAFAQKSSIPKPPATPPMQ</sequence>
<dbReference type="Pfam" id="PF03669">
    <property type="entry name" value="ASTER"/>
    <property type="match status" value="1"/>
</dbReference>
<reference evidence="7 8" key="1">
    <citation type="journal article" date="2023" name="Nat. Commun.">
        <title>Origin of minicircular mitochondrial genomes in red algae.</title>
        <authorList>
            <person name="Lee Y."/>
            <person name="Cho C.H."/>
            <person name="Lee Y.M."/>
            <person name="Park S.I."/>
            <person name="Yang J.H."/>
            <person name="West J.A."/>
            <person name="Bhattacharya D."/>
            <person name="Yoon H.S."/>
        </authorList>
    </citation>
    <scope>NUCLEOTIDE SEQUENCE [LARGE SCALE GENOMIC DNA]</scope>
    <source>
        <strain evidence="7 8">CCMP1338</strain>
        <tissue evidence="7">Whole cell</tissue>
    </source>
</reference>
<dbReference type="PANTHER" id="PTHR13193:SF0">
    <property type="entry name" value="PAT COMPLEX SUBUNIT ASTERIX"/>
    <property type="match status" value="1"/>
</dbReference>
<name>A0AAV8V3J0_9RHOD</name>
<keyword evidence="4 6" id="KW-1133">Transmembrane helix</keyword>
<evidence type="ECO:0000256" key="4">
    <source>
        <dbReference type="ARBA" id="ARBA00022989"/>
    </source>
</evidence>
<evidence type="ECO:0000256" key="1">
    <source>
        <dbReference type="ARBA" id="ARBA00004370"/>
    </source>
</evidence>
<dbReference type="GO" id="GO:0045048">
    <property type="term" value="P:protein insertion into ER membrane"/>
    <property type="evidence" value="ECO:0007669"/>
    <property type="project" value="InterPro"/>
</dbReference>
<proteinExistence type="inferred from homology"/>
<keyword evidence="3 6" id="KW-0812">Transmembrane</keyword>
<evidence type="ECO:0000256" key="6">
    <source>
        <dbReference type="SAM" id="Phobius"/>
    </source>
</evidence>
<comment type="caution">
    <text evidence="7">The sequence shown here is derived from an EMBL/GenBank/DDBJ whole genome shotgun (WGS) entry which is preliminary data.</text>
</comment>
<accession>A0AAV8V3J0</accession>
<dbReference type="PANTHER" id="PTHR13193">
    <property type="entry name" value="CGI-140"/>
    <property type="match status" value="1"/>
</dbReference>
<evidence type="ECO:0000256" key="5">
    <source>
        <dbReference type="ARBA" id="ARBA00023136"/>
    </source>
</evidence>
<feature type="transmembrane region" description="Helical" evidence="6">
    <location>
        <begin position="32"/>
        <end position="62"/>
    </location>
</feature>
<organism evidence="7 8">
    <name type="scientific">Rhodosorus marinus</name>
    <dbReference type="NCBI Taxonomy" id="101924"/>
    <lineage>
        <taxon>Eukaryota</taxon>
        <taxon>Rhodophyta</taxon>
        <taxon>Stylonematophyceae</taxon>
        <taxon>Stylonematales</taxon>
        <taxon>Stylonemataceae</taxon>
        <taxon>Rhodosorus</taxon>
    </lineage>
</organism>
<comment type="subcellular location">
    <subcellularLocation>
        <location evidence="1">Membrane</location>
    </subcellularLocation>
</comment>
<dbReference type="InterPro" id="IPR005351">
    <property type="entry name" value="ASTER"/>
</dbReference>
<dbReference type="GO" id="GO:0005789">
    <property type="term" value="C:endoplasmic reticulum membrane"/>
    <property type="evidence" value="ECO:0007669"/>
    <property type="project" value="InterPro"/>
</dbReference>